<sequence length="73" mass="8226">MIGLYNLRNPVSAVGRKKPGFCCWGKETRFLLLGQRNRVSSVNITSYLWEAKKKPGFWGSGADCWGKETGFLL</sequence>
<dbReference type="RefSeq" id="WP_354635789.1">
    <property type="nucleotide sequence ID" value="NZ_CP159837.1"/>
</dbReference>
<accession>A0AAU8JJ73</accession>
<organism evidence="1">
    <name type="scientific">Planktothricoides raciborskii GIHE-MW2</name>
    <dbReference type="NCBI Taxonomy" id="2792601"/>
    <lineage>
        <taxon>Bacteria</taxon>
        <taxon>Bacillati</taxon>
        <taxon>Cyanobacteriota</taxon>
        <taxon>Cyanophyceae</taxon>
        <taxon>Oscillatoriophycideae</taxon>
        <taxon>Oscillatoriales</taxon>
        <taxon>Oscillatoriaceae</taxon>
        <taxon>Planktothricoides</taxon>
    </lineage>
</organism>
<name>A0AAU8JJ73_9CYAN</name>
<reference evidence="1" key="1">
    <citation type="submission" date="2024-07" db="EMBL/GenBank/DDBJ databases">
        <authorList>
            <person name="Kim Y.J."/>
            <person name="Jeong J.Y."/>
        </authorList>
    </citation>
    <scope>NUCLEOTIDE SEQUENCE</scope>
    <source>
        <strain evidence="1">GIHE-MW2</strain>
    </source>
</reference>
<gene>
    <name evidence="1" type="ORF">ABWT76_001169</name>
</gene>
<evidence type="ECO:0000313" key="1">
    <source>
        <dbReference type="EMBL" id="XCM38328.1"/>
    </source>
</evidence>
<dbReference type="EMBL" id="CP159837">
    <property type="protein sequence ID" value="XCM38328.1"/>
    <property type="molecule type" value="Genomic_DNA"/>
</dbReference>
<proteinExistence type="predicted"/>
<dbReference type="AlphaFoldDB" id="A0AAU8JJ73"/>
<protein>
    <submittedName>
        <fullName evidence="1">Uncharacterized protein</fullName>
    </submittedName>
</protein>